<evidence type="ECO:0000313" key="2">
    <source>
        <dbReference type="EMBL" id="WVZ69837.1"/>
    </source>
</evidence>
<sequence length="401" mass="43656">MASTIIPMLIGSLPGHHPTAPSLSSAVAATPTADGVDRISALPEELLREIISRLPVRDAARTAAIVSRWRGLWRSTRLVLRDDDLLPASDDNSESARAAASATTGRVLAHHPGPFGVVHLTCSAFTSRELPKTRLPADILHCASLRRLFLGTWRFPDTAGAHRGPDVFPELKELGMCSTTMGDHDLDHMLACSPKLETLSLIFTIIRPGGVRICSQRLQCMLFLTSTAEELAVLDAPCLQRLIMRESKNYGSDGMLVVKIDRAPELRVLGYLEPAAHRLQIGNVVISAETKESPSSILPSVKILGLKVNFSVFEEVNLIPNFLRCFPNVETLHIQSAFAAGEATGSHHAKFWPEVRHIVSSGISRKLSSMNSEGAKASLNSSSSSPSVRRRWTLCYFCGTK</sequence>
<gene>
    <name evidence="2" type="ORF">U9M48_018563</name>
</gene>
<dbReference type="EMBL" id="CP144748">
    <property type="protein sequence ID" value="WVZ69837.1"/>
    <property type="molecule type" value="Genomic_DNA"/>
</dbReference>
<evidence type="ECO:0000313" key="3">
    <source>
        <dbReference type="Proteomes" id="UP001341281"/>
    </source>
</evidence>
<organism evidence="2 3">
    <name type="scientific">Paspalum notatum var. saurae</name>
    <dbReference type="NCBI Taxonomy" id="547442"/>
    <lineage>
        <taxon>Eukaryota</taxon>
        <taxon>Viridiplantae</taxon>
        <taxon>Streptophyta</taxon>
        <taxon>Embryophyta</taxon>
        <taxon>Tracheophyta</taxon>
        <taxon>Spermatophyta</taxon>
        <taxon>Magnoliopsida</taxon>
        <taxon>Liliopsida</taxon>
        <taxon>Poales</taxon>
        <taxon>Poaceae</taxon>
        <taxon>PACMAD clade</taxon>
        <taxon>Panicoideae</taxon>
        <taxon>Andropogonodae</taxon>
        <taxon>Paspaleae</taxon>
        <taxon>Paspalinae</taxon>
        <taxon>Paspalum</taxon>
    </lineage>
</organism>
<dbReference type="Gene3D" id="3.80.10.10">
    <property type="entry name" value="Ribonuclease Inhibitor"/>
    <property type="match status" value="1"/>
</dbReference>
<feature type="domain" description="F-box" evidence="1">
    <location>
        <begin position="36"/>
        <end position="82"/>
    </location>
</feature>
<proteinExistence type="predicted"/>
<dbReference type="InterPro" id="IPR053781">
    <property type="entry name" value="F-box_AtFBL13-like"/>
</dbReference>
<dbReference type="SUPFAM" id="SSF52047">
    <property type="entry name" value="RNI-like"/>
    <property type="match status" value="1"/>
</dbReference>
<keyword evidence="3" id="KW-1185">Reference proteome</keyword>
<dbReference type="PROSITE" id="PS50181">
    <property type="entry name" value="FBOX"/>
    <property type="match status" value="1"/>
</dbReference>
<dbReference type="Pfam" id="PF00646">
    <property type="entry name" value="F-box"/>
    <property type="match status" value="1"/>
</dbReference>
<evidence type="ECO:0000259" key="1">
    <source>
        <dbReference type="PROSITE" id="PS50181"/>
    </source>
</evidence>
<reference evidence="2 3" key="1">
    <citation type="submission" date="2024-02" db="EMBL/GenBank/DDBJ databases">
        <title>High-quality chromosome-scale genome assembly of Pensacola bahiagrass (Paspalum notatum Flugge var. saurae).</title>
        <authorList>
            <person name="Vega J.M."/>
            <person name="Podio M."/>
            <person name="Orjuela J."/>
            <person name="Siena L.A."/>
            <person name="Pessino S.C."/>
            <person name="Combes M.C."/>
            <person name="Mariac C."/>
            <person name="Albertini E."/>
            <person name="Pupilli F."/>
            <person name="Ortiz J.P.A."/>
            <person name="Leblanc O."/>
        </authorList>
    </citation>
    <scope>NUCLEOTIDE SEQUENCE [LARGE SCALE GENOMIC DNA]</scope>
    <source>
        <strain evidence="2">R1</strain>
        <tissue evidence="2">Leaf</tissue>
    </source>
</reference>
<dbReference type="InterPro" id="IPR032675">
    <property type="entry name" value="LRR_dom_sf"/>
</dbReference>
<dbReference type="AlphaFoldDB" id="A0AAQ3WPW7"/>
<accession>A0AAQ3WPW7</accession>
<name>A0AAQ3WPW7_PASNO</name>
<dbReference type="InterPro" id="IPR055302">
    <property type="entry name" value="F-box_dom-containing"/>
</dbReference>
<dbReference type="PANTHER" id="PTHR32141:SF153">
    <property type="entry name" value="OS06G0685200 PROTEIN"/>
    <property type="match status" value="1"/>
</dbReference>
<dbReference type="InterPro" id="IPR036047">
    <property type="entry name" value="F-box-like_dom_sf"/>
</dbReference>
<dbReference type="InterPro" id="IPR055411">
    <property type="entry name" value="LRR_FXL15/At3g58940/PEG3-like"/>
</dbReference>
<dbReference type="Proteomes" id="UP001341281">
    <property type="component" value="Chromosome 04"/>
</dbReference>
<dbReference type="InterPro" id="IPR001810">
    <property type="entry name" value="F-box_dom"/>
</dbReference>
<dbReference type="SUPFAM" id="SSF81383">
    <property type="entry name" value="F-box domain"/>
    <property type="match status" value="1"/>
</dbReference>
<dbReference type="PANTHER" id="PTHR32141">
    <property type="match status" value="1"/>
</dbReference>
<dbReference type="Pfam" id="PF24758">
    <property type="entry name" value="LRR_At5g56370"/>
    <property type="match status" value="1"/>
</dbReference>
<dbReference type="CDD" id="cd22160">
    <property type="entry name" value="F-box_AtFBL13-like"/>
    <property type="match status" value="1"/>
</dbReference>
<protein>
    <recommendedName>
        <fullName evidence="1">F-box domain-containing protein</fullName>
    </recommendedName>
</protein>
<dbReference type="Gene3D" id="1.20.1280.50">
    <property type="match status" value="1"/>
</dbReference>